<proteinExistence type="predicted"/>
<protein>
    <submittedName>
        <fullName evidence="1">Uncharacterized protein</fullName>
    </submittedName>
</protein>
<accession>A0A8R1YYP1</accession>
<dbReference type="EnsemblMetazoa" id="PPA39604.1">
    <property type="protein sequence ID" value="PPA39604.1"/>
    <property type="gene ID" value="WBGene00277973"/>
</dbReference>
<gene>
    <name evidence="1" type="primary">WBGene00277973</name>
</gene>
<organism evidence="1 2">
    <name type="scientific">Pristionchus pacificus</name>
    <name type="common">Parasitic nematode worm</name>
    <dbReference type="NCBI Taxonomy" id="54126"/>
    <lineage>
        <taxon>Eukaryota</taxon>
        <taxon>Metazoa</taxon>
        <taxon>Ecdysozoa</taxon>
        <taxon>Nematoda</taxon>
        <taxon>Chromadorea</taxon>
        <taxon>Rhabditida</taxon>
        <taxon>Rhabditina</taxon>
        <taxon>Diplogasteromorpha</taxon>
        <taxon>Diplogasteroidea</taxon>
        <taxon>Neodiplogasteridae</taxon>
        <taxon>Pristionchus</taxon>
    </lineage>
</organism>
<reference evidence="2" key="1">
    <citation type="journal article" date="2008" name="Nat. Genet.">
        <title>The Pristionchus pacificus genome provides a unique perspective on nematode lifestyle and parasitism.</title>
        <authorList>
            <person name="Dieterich C."/>
            <person name="Clifton S.W."/>
            <person name="Schuster L.N."/>
            <person name="Chinwalla A."/>
            <person name="Delehaunty K."/>
            <person name="Dinkelacker I."/>
            <person name="Fulton L."/>
            <person name="Fulton R."/>
            <person name="Godfrey J."/>
            <person name="Minx P."/>
            <person name="Mitreva M."/>
            <person name="Roeseler W."/>
            <person name="Tian H."/>
            <person name="Witte H."/>
            <person name="Yang S.P."/>
            <person name="Wilson R.K."/>
            <person name="Sommer R.J."/>
        </authorList>
    </citation>
    <scope>NUCLEOTIDE SEQUENCE [LARGE SCALE GENOMIC DNA]</scope>
    <source>
        <strain evidence="2">PS312</strain>
    </source>
</reference>
<evidence type="ECO:0000313" key="1">
    <source>
        <dbReference type="EnsemblMetazoa" id="PPA39604.1"/>
    </source>
</evidence>
<keyword evidence="2" id="KW-1185">Reference proteome</keyword>
<sequence length="104" mass="11762">MILLISFPTVDGGFWKEQVFENFSLACVHLHQKSFEYTVNEEFFPIQCSLADEMSTNKLSKREQSALLDSNWDSDVCLFLSILVFLLIFVGLFVALLVCGASSK</sequence>
<dbReference type="Proteomes" id="UP000005239">
    <property type="component" value="Unassembled WGS sequence"/>
</dbReference>
<accession>A0A2A6CEA6</accession>
<name>A0A2A6CEA6_PRIPA</name>
<dbReference type="AlphaFoldDB" id="A0A2A6CEA6"/>
<evidence type="ECO:0000313" key="2">
    <source>
        <dbReference type="Proteomes" id="UP000005239"/>
    </source>
</evidence>
<reference evidence="1" key="2">
    <citation type="submission" date="2022-06" db="UniProtKB">
        <authorList>
            <consortium name="EnsemblMetazoa"/>
        </authorList>
    </citation>
    <scope>IDENTIFICATION</scope>
    <source>
        <strain evidence="1">PS312</strain>
    </source>
</reference>